<keyword evidence="2 5" id="KW-0489">Methyltransferase</keyword>
<dbReference type="GO" id="GO:0008173">
    <property type="term" value="F:RNA methyltransferase activity"/>
    <property type="evidence" value="ECO:0007669"/>
    <property type="project" value="InterPro"/>
</dbReference>
<reference evidence="5" key="1">
    <citation type="submission" date="2020-02" db="EMBL/GenBank/DDBJ databases">
        <authorList>
            <person name="Meier V. D."/>
        </authorList>
    </citation>
    <scope>NUCLEOTIDE SEQUENCE</scope>
    <source>
        <strain evidence="5">AVDCRST_MAG13</strain>
    </source>
</reference>
<dbReference type="SUPFAM" id="SSF55315">
    <property type="entry name" value="L30e-like"/>
    <property type="match status" value="1"/>
</dbReference>
<dbReference type="Gene3D" id="3.40.1280.10">
    <property type="match status" value="1"/>
</dbReference>
<dbReference type="PANTHER" id="PTHR46429:SF1">
    <property type="entry name" value="23S RRNA (GUANOSINE-2'-O-)-METHYLTRANSFERASE RLMB"/>
    <property type="match status" value="1"/>
</dbReference>
<dbReference type="InterPro" id="IPR001537">
    <property type="entry name" value="SpoU_MeTrfase"/>
</dbReference>
<accession>A0A6J4RJJ2</accession>
<keyword evidence="3 5" id="KW-0808">Transferase</keyword>
<dbReference type="InterPro" id="IPR029026">
    <property type="entry name" value="tRNA_m1G_MTases_N"/>
</dbReference>
<dbReference type="Pfam" id="PF08032">
    <property type="entry name" value="SpoU_sub_bind"/>
    <property type="match status" value="1"/>
</dbReference>
<evidence type="ECO:0000313" key="5">
    <source>
        <dbReference type="EMBL" id="CAA9475051.1"/>
    </source>
</evidence>
<evidence type="ECO:0000256" key="3">
    <source>
        <dbReference type="ARBA" id="ARBA00022679"/>
    </source>
</evidence>
<evidence type="ECO:0000256" key="2">
    <source>
        <dbReference type="ARBA" id="ARBA00022603"/>
    </source>
</evidence>
<dbReference type="Gene3D" id="3.30.1330.30">
    <property type="match status" value="1"/>
</dbReference>
<dbReference type="EC" id="2.1.1.185" evidence="5"/>
<dbReference type="InterPro" id="IPR029064">
    <property type="entry name" value="Ribosomal_eL30-like_sf"/>
</dbReference>
<dbReference type="InterPro" id="IPR029028">
    <property type="entry name" value="Alpha/beta_knot_MTases"/>
</dbReference>
<dbReference type="InterPro" id="IPR013123">
    <property type="entry name" value="SpoU_subst-bd"/>
</dbReference>
<evidence type="ECO:0000256" key="1">
    <source>
        <dbReference type="ARBA" id="ARBA00007228"/>
    </source>
</evidence>
<dbReference type="SUPFAM" id="SSF75217">
    <property type="entry name" value="alpha/beta knot"/>
    <property type="match status" value="1"/>
</dbReference>
<dbReference type="InterPro" id="IPR004441">
    <property type="entry name" value="rRNA_MeTrfase_TrmH"/>
</dbReference>
<sequence length="235" mass="24468">MILYGRQPVHECLRAGRRRVRGVWCTARAAREPWLAGGPGRPNPRIVDGAKLAELAGTEGHQGVCAEVDPYPYADAAALLAAPDPLLVVLDEVQDVQNLGAIARTAECAGATGLLIPERRSAEVTPAAAKASAGAVEHLPIARVRNVADALQEAKGGGTWVYGAAGDAPGAVPWTRPDYRGGVLLVLGAEGKGLRPRVAAMCDLLVALPLRGRIDSLNVSAAAAALLYEAVRQRA</sequence>
<proteinExistence type="inferred from homology"/>
<dbReference type="GO" id="GO:0006396">
    <property type="term" value="P:RNA processing"/>
    <property type="evidence" value="ECO:0007669"/>
    <property type="project" value="InterPro"/>
</dbReference>
<dbReference type="SMART" id="SM00967">
    <property type="entry name" value="SpoU_sub_bind"/>
    <property type="match status" value="1"/>
</dbReference>
<dbReference type="EMBL" id="CADCVO010000111">
    <property type="protein sequence ID" value="CAA9475051.1"/>
    <property type="molecule type" value="Genomic_DNA"/>
</dbReference>
<comment type="similarity">
    <text evidence="1">Belongs to the class IV-like SAM-binding methyltransferase superfamily. RNA methyltransferase TrmH family.</text>
</comment>
<dbReference type="PANTHER" id="PTHR46429">
    <property type="entry name" value="23S RRNA (GUANOSINE-2'-O-)-METHYLTRANSFERASE RLMB"/>
    <property type="match status" value="1"/>
</dbReference>
<dbReference type="GO" id="GO:0032259">
    <property type="term" value="P:methylation"/>
    <property type="evidence" value="ECO:0007669"/>
    <property type="project" value="UniProtKB-KW"/>
</dbReference>
<evidence type="ECO:0000259" key="4">
    <source>
        <dbReference type="SMART" id="SM00967"/>
    </source>
</evidence>
<dbReference type="GO" id="GO:0005829">
    <property type="term" value="C:cytosol"/>
    <property type="evidence" value="ECO:0007669"/>
    <property type="project" value="TreeGrafter"/>
</dbReference>
<dbReference type="AlphaFoldDB" id="A0A6J4RJJ2"/>
<dbReference type="Pfam" id="PF00588">
    <property type="entry name" value="SpoU_methylase"/>
    <property type="match status" value="1"/>
</dbReference>
<dbReference type="CDD" id="cd18103">
    <property type="entry name" value="SpoU-like_RlmB"/>
    <property type="match status" value="1"/>
</dbReference>
<organism evidence="5">
    <name type="scientific">uncultured Solirubrobacteraceae bacterium</name>
    <dbReference type="NCBI Taxonomy" id="1162706"/>
    <lineage>
        <taxon>Bacteria</taxon>
        <taxon>Bacillati</taxon>
        <taxon>Actinomycetota</taxon>
        <taxon>Thermoleophilia</taxon>
        <taxon>Solirubrobacterales</taxon>
        <taxon>Solirubrobacteraceae</taxon>
        <taxon>environmental samples</taxon>
    </lineage>
</organism>
<protein>
    <submittedName>
        <fullName evidence="5">23S rRNA (Guanosine(2251)-2'-O)-methyltransferase</fullName>
        <ecNumber evidence="5">2.1.1.185</ecNumber>
    </submittedName>
</protein>
<name>A0A6J4RJJ2_9ACTN</name>
<dbReference type="GO" id="GO:0003723">
    <property type="term" value="F:RNA binding"/>
    <property type="evidence" value="ECO:0007669"/>
    <property type="project" value="InterPro"/>
</dbReference>
<dbReference type="NCBIfam" id="TIGR00186">
    <property type="entry name" value="rRNA_methyl_3"/>
    <property type="match status" value="1"/>
</dbReference>
<gene>
    <name evidence="5" type="ORF">AVDCRST_MAG13-751</name>
</gene>
<feature type="domain" description="RNA 2-O ribose methyltransferase substrate binding" evidence="4">
    <location>
        <begin position="2"/>
        <end position="74"/>
    </location>
</feature>